<sequence length="137" mass="15283">MELIFPIEFLVSGTPVSFQSARPSSKSQWKQKVRAASDGSLPENHFACEGKLAVTLFYFPVGPVQGDVDNIVKLVLDALNQHIYMDDSQIERVVIQKFEPQRVFSFTQPSPVLAAALSAQKPILYVRLSDDPFEELA</sequence>
<reference evidence="2" key="1">
    <citation type="submission" date="2019-12" db="EMBL/GenBank/DDBJ databases">
        <authorList>
            <person name="Cremers G."/>
        </authorList>
    </citation>
    <scope>NUCLEOTIDE SEQUENCE</scope>
    <source>
        <strain evidence="1">Mbul1</strain>
        <strain evidence="2">Mbul2</strain>
        <plasmid evidence="2">1</plasmid>
    </source>
</reference>
<dbReference type="EMBL" id="LR743504">
    <property type="protein sequence ID" value="CAA2102518.1"/>
    <property type="molecule type" value="Genomic_DNA"/>
</dbReference>
<dbReference type="GO" id="GO:0000287">
    <property type="term" value="F:magnesium ion binding"/>
    <property type="evidence" value="ECO:0007669"/>
    <property type="project" value="InterPro"/>
</dbReference>
<name>A0A679JA81_9HYPH</name>
<evidence type="ECO:0000313" key="1">
    <source>
        <dbReference type="EMBL" id="CAA2102518.1"/>
    </source>
</evidence>
<dbReference type="GO" id="GO:0006310">
    <property type="term" value="P:DNA recombination"/>
    <property type="evidence" value="ECO:0007669"/>
    <property type="project" value="InterPro"/>
</dbReference>
<dbReference type="InterPro" id="IPR008822">
    <property type="entry name" value="Endonuclease_RusA-like"/>
</dbReference>
<dbReference type="Gene3D" id="3.30.1330.70">
    <property type="entry name" value="Holliday junction resolvase RusA"/>
    <property type="match status" value="1"/>
</dbReference>
<dbReference type="AlphaFoldDB" id="A0A679JA81"/>
<proteinExistence type="predicted"/>
<geneLocation type="plasmid" evidence="2">
    <name>1</name>
</geneLocation>
<organism evidence="2">
    <name type="scientific">Methylobacterium bullatum</name>
    <dbReference type="NCBI Taxonomy" id="570505"/>
    <lineage>
        <taxon>Bacteria</taxon>
        <taxon>Pseudomonadati</taxon>
        <taxon>Pseudomonadota</taxon>
        <taxon>Alphaproteobacteria</taxon>
        <taxon>Hyphomicrobiales</taxon>
        <taxon>Methylobacteriaceae</taxon>
        <taxon>Methylobacterium</taxon>
    </lineage>
</organism>
<protein>
    <submittedName>
        <fullName evidence="2">Uncharacterized protein</fullName>
    </submittedName>
</protein>
<dbReference type="RefSeq" id="WP_018045257.1">
    <property type="nucleotide sequence ID" value="NZ_LR743510.1"/>
</dbReference>
<dbReference type="SUPFAM" id="SSF103084">
    <property type="entry name" value="Holliday junction resolvase RusA"/>
    <property type="match status" value="1"/>
</dbReference>
<dbReference type="Pfam" id="PF05866">
    <property type="entry name" value="RusA"/>
    <property type="match status" value="1"/>
</dbReference>
<gene>
    <name evidence="2" type="ORF">MBLL_00106</name>
    <name evidence="1" type="ORF">MBUL_01726</name>
</gene>
<dbReference type="GO" id="GO:0006281">
    <property type="term" value="P:DNA repair"/>
    <property type="evidence" value="ECO:0007669"/>
    <property type="project" value="InterPro"/>
</dbReference>
<evidence type="ECO:0000313" key="2">
    <source>
        <dbReference type="EMBL" id="CAA2136392.1"/>
    </source>
</evidence>
<keyword evidence="2" id="KW-0614">Plasmid</keyword>
<dbReference type="InterPro" id="IPR036614">
    <property type="entry name" value="RusA-like_sf"/>
</dbReference>
<accession>A0A679JA81</accession>
<dbReference type="EMBL" id="LR743510">
    <property type="protein sequence ID" value="CAA2136392.1"/>
    <property type="molecule type" value="Genomic_DNA"/>
</dbReference>